<dbReference type="Pfam" id="PF06580">
    <property type="entry name" value="His_kinase"/>
    <property type="match status" value="1"/>
</dbReference>
<comment type="caution">
    <text evidence="3">The sequence shown here is derived from an EMBL/GenBank/DDBJ whole genome shotgun (WGS) entry which is preliminary data.</text>
</comment>
<dbReference type="Gene3D" id="3.30.565.10">
    <property type="entry name" value="Histidine kinase-like ATPase, C-terminal domain"/>
    <property type="match status" value="1"/>
</dbReference>
<accession>A0A6M1SXQ3</accession>
<dbReference type="PANTHER" id="PTHR34220">
    <property type="entry name" value="SENSOR HISTIDINE KINASE YPDA"/>
    <property type="match status" value="1"/>
</dbReference>
<feature type="transmembrane region" description="Helical" evidence="1">
    <location>
        <begin position="120"/>
        <end position="148"/>
    </location>
</feature>
<dbReference type="InterPro" id="IPR036890">
    <property type="entry name" value="HATPase_C_sf"/>
</dbReference>
<dbReference type="SUPFAM" id="SSF55874">
    <property type="entry name" value="ATPase domain of HSP90 chaperone/DNA topoisomerase II/histidine kinase"/>
    <property type="match status" value="1"/>
</dbReference>
<keyword evidence="1" id="KW-1133">Transmembrane helix</keyword>
<dbReference type="PANTHER" id="PTHR34220:SF7">
    <property type="entry name" value="SENSOR HISTIDINE KINASE YPDA"/>
    <property type="match status" value="1"/>
</dbReference>
<dbReference type="InterPro" id="IPR003594">
    <property type="entry name" value="HATPase_dom"/>
</dbReference>
<keyword evidence="1" id="KW-0812">Transmembrane</keyword>
<evidence type="ECO:0000256" key="1">
    <source>
        <dbReference type="SAM" id="Phobius"/>
    </source>
</evidence>
<proteinExistence type="predicted"/>
<keyword evidence="1" id="KW-0472">Membrane</keyword>
<dbReference type="PROSITE" id="PS50109">
    <property type="entry name" value="HIS_KIN"/>
    <property type="match status" value="1"/>
</dbReference>
<dbReference type="GO" id="GO:0016020">
    <property type="term" value="C:membrane"/>
    <property type="evidence" value="ECO:0007669"/>
    <property type="project" value="InterPro"/>
</dbReference>
<feature type="domain" description="Histidine kinase" evidence="2">
    <location>
        <begin position="160"/>
        <end position="361"/>
    </location>
</feature>
<dbReference type="InterPro" id="IPR050640">
    <property type="entry name" value="Bact_2-comp_sensor_kinase"/>
</dbReference>
<dbReference type="GO" id="GO:0000155">
    <property type="term" value="F:phosphorelay sensor kinase activity"/>
    <property type="evidence" value="ECO:0007669"/>
    <property type="project" value="InterPro"/>
</dbReference>
<dbReference type="EMBL" id="JAALLT010000003">
    <property type="protein sequence ID" value="NGP77048.1"/>
    <property type="molecule type" value="Genomic_DNA"/>
</dbReference>
<organism evidence="3 4">
    <name type="scientific">Halalkalibaculum roseum</name>
    <dbReference type="NCBI Taxonomy" id="2709311"/>
    <lineage>
        <taxon>Bacteria</taxon>
        <taxon>Pseudomonadati</taxon>
        <taxon>Balneolota</taxon>
        <taxon>Balneolia</taxon>
        <taxon>Balneolales</taxon>
        <taxon>Balneolaceae</taxon>
        <taxon>Halalkalibaculum</taxon>
    </lineage>
</organism>
<feature type="transmembrane region" description="Helical" evidence="1">
    <location>
        <begin position="80"/>
        <end position="100"/>
    </location>
</feature>
<dbReference type="InterPro" id="IPR010559">
    <property type="entry name" value="Sig_transdc_His_kin_internal"/>
</dbReference>
<keyword evidence="4" id="KW-1185">Reference proteome</keyword>
<dbReference type="RefSeq" id="WP_165142036.1">
    <property type="nucleotide sequence ID" value="NZ_JAALLT010000003.1"/>
</dbReference>
<evidence type="ECO:0000259" key="2">
    <source>
        <dbReference type="PROSITE" id="PS50109"/>
    </source>
</evidence>
<dbReference type="Pfam" id="PF02518">
    <property type="entry name" value="HATPase_c"/>
    <property type="match status" value="1"/>
</dbReference>
<dbReference type="AlphaFoldDB" id="A0A6M1SXQ3"/>
<reference evidence="3 4" key="1">
    <citation type="submission" date="2020-02" db="EMBL/GenBank/DDBJ databases">
        <title>Balneolaceae bacterium YR4-1, complete genome.</title>
        <authorList>
            <person name="Li Y."/>
            <person name="Wu S."/>
        </authorList>
    </citation>
    <scope>NUCLEOTIDE SEQUENCE [LARGE SCALE GENOMIC DNA]</scope>
    <source>
        <strain evidence="3 4">YR4-1</strain>
    </source>
</reference>
<name>A0A6M1SXQ3_9BACT</name>
<feature type="transmembrane region" description="Helical" evidence="1">
    <location>
        <begin position="12"/>
        <end position="37"/>
    </location>
</feature>
<dbReference type="InterPro" id="IPR005467">
    <property type="entry name" value="His_kinase_dom"/>
</dbReference>
<protein>
    <recommendedName>
        <fullName evidence="2">Histidine kinase domain-containing protein</fullName>
    </recommendedName>
</protein>
<evidence type="ECO:0000313" key="4">
    <source>
        <dbReference type="Proteomes" id="UP000473278"/>
    </source>
</evidence>
<feature type="transmembrane region" description="Helical" evidence="1">
    <location>
        <begin position="49"/>
        <end position="68"/>
    </location>
</feature>
<gene>
    <name evidence="3" type="ORF">G3570_10420</name>
</gene>
<sequence>MNSLYSKIKQEKLIVAIALTVWLFLVLTTISKSYAYFIRNNEVPDLNFLVVRALFIWGVIALFTPVWIKLARKLFQHDSTVLTFGIHIIMSILIVPVYSVTYRLLMLVLWYDNSWNLESMMASIPTVMVSYGIVGPLSYWLTIGSYYLKKYYDQYKERQLRNMEMQAELASIRLHVLKVQLHPHFLFNTLHNINSLIYEAPEIARRLLNLLKRFLQISIKRVNKQLVPLMDELEFTGTYLAIEKTRFSDRLTINTDIEEDTINALVPSFLLQPLVENAVKHGISKKMQPGILRITSKKSGEYLNLSVEDNGPGINGTSNGSGIGLENIRQRLNQLFTENSFELLRSELGGLKVEIRIPFTTKKQTAVANHG</sequence>
<dbReference type="Proteomes" id="UP000473278">
    <property type="component" value="Unassembled WGS sequence"/>
</dbReference>
<evidence type="ECO:0000313" key="3">
    <source>
        <dbReference type="EMBL" id="NGP77048.1"/>
    </source>
</evidence>